<accession>A0A8H3LQG0</accession>
<gene>
    <name evidence="3" type="ORF">RCL2_001644200</name>
</gene>
<organism evidence="3 4">
    <name type="scientific">Rhizophagus clarus</name>
    <dbReference type="NCBI Taxonomy" id="94130"/>
    <lineage>
        <taxon>Eukaryota</taxon>
        <taxon>Fungi</taxon>
        <taxon>Fungi incertae sedis</taxon>
        <taxon>Mucoromycota</taxon>
        <taxon>Glomeromycotina</taxon>
        <taxon>Glomeromycetes</taxon>
        <taxon>Glomerales</taxon>
        <taxon>Glomeraceae</taxon>
        <taxon>Rhizophagus</taxon>
    </lineage>
</organism>
<keyword evidence="2" id="KW-0732">Signal</keyword>
<dbReference type="AlphaFoldDB" id="A0A8H3LQG0"/>
<evidence type="ECO:0000256" key="2">
    <source>
        <dbReference type="SAM" id="SignalP"/>
    </source>
</evidence>
<feature type="transmembrane region" description="Helical" evidence="1">
    <location>
        <begin position="70"/>
        <end position="88"/>
    </location>
</feature>
<evidence type="ECO:0000313" key="3">
    <source>
        <dbReference type="EMBL" id="GES89548.1"/>
    </source>
</evidence>
<dbReference type="EMBL" id="BLAL01000189">
    <property type="protein sequence ID" value="GES89548.1"/>
    <property type="molecule type" value="Genomic_DNA"/>
</dbReference>
<keyword evidence="1" id="KW-1133">Transmembrane helix</keyword>
<feature type="signal peptide" evidence="2">
    <location>
        <begin position="1"/>
        <end position="24"/>
    </location>
</feature>
<proteinExistence type="predicted"/>
<protein>
    <submittedName>
        <fullName evidence="3">Uncharacterized protein</fullName>
    </submittedName>
</protein>
<keyword evidence="1" id="KW-0472">Membrane</keyword>
<keyword evidence="1" id="KW-0812">Transmembrane</keyword>
<dbReference type="Proteomes" id="UP000615446">
    <property type="component" value="Unassembled WGS sequence"/>
</dbReference>
<reference evidence="3" key="1">
    <citation type="submission" date="2019-10" db="EMBL/GenBank/DDBJ databases">
        <title>Conservation and host-specific expression of non-tandemly repeated heterogenous ribosome RNA gene in arbuscular mycorrhizal fungi.</title>
        <authorList>
            <person name="Maeda T."/>
            <person name="Kobayashi Y."/>
            <person name="Nakagawa T."/>
            <person name="Ezawa T."/>
            <person name="Yamaguchi K."/>
            <person name="Bino T."/>
            <person name="Nishimoto Y."/>
            <person name="Shigenobu S."/>
            <person name="Kawaguchi M."/>
        </authorList>
    </citation>
    <scope>NUCLEOTIDE SEQUENCE</scope>
    <source>
        <strain evidence="3">HR1</strain>
    </source>
</reference>
<sequence length="109" mass="11518">MAEFIKVKFFLILFLALTIAAVQGSAQNQEPKKTSTVFVTSTSVAPSPSATSSGNNALPGTTLVDKTGPIVAASIVTFLAVVVIIAVIPGKKKLWNTHTHIGIEYKEFS</sequence>
<dbReference type="OrthoDB" id="10329700at2759"/>
<evidence type="ECO:0000313" key="4">
    <source>
        <dbReference type="Proteomes" id="UP000615446"/>
    </source>
</evidence>
<name>A0A8H3LQG0_9GLOM</name>
<feature type="chain" id="PRO_5034415575" evidence="2">
    <location>
        <begin position="25"/>
        <end position="109"/>
    </location>
</feature>
<evidence type="ECO:0000256" key="1">
    <source>
        <dbReference type="SAM" id="Phobius"/>
    </source>
</evidence>
<comment type="caution">
    <text evidence="3">The sequence shown here is derived from an EMBL/GenBank/DDBJ whole genome shotgun (WGS) entry which is preliminary data.</text>
</comment>